<keyword evidence="3" id="KW-1185">Reference proteome</keyword>
<dbReference type="EMBL" id="JAUZEE010000002">
    <property type="protein sequence ID" value="MDP4299822.1"/>
    <property type="molecule type" value="Genomic_DNA"/>
</dbReference>
<proteinExistence type="predicted"/>
<name>A0ABT9G0I9_LEPDI</name>
<keyword evidence="1" id="KW-0812">Transmembrane</keyword>
<feature type="transmembrane region" description="Helical" evidence="1">
    <location>
        <begin position="45"/>
        <end position="67"/>
    </location>
</feature>
<organism evidence="2 3">
    <name type="scientific">Leptothrix discophora</name>
    <dbReference type="NCBI Taxonomy" id="89"/>
    <lineage>
        <taxon>Bacteria</taxon>
        <taxon>Pseudomonadati</taxon>
        <taxon>Pseudomonadota</taxon>
        <taxon>Betaproteobacteria</taxon>
        <taxon>Burkholderiales</taxon>
        <taxon>Sphaerotilaceae</taxon>
        <taxon>Leptothrix</taxon>
    </lineage>
</organism>
<dbReference type="Proteomes" id="UP001235760">
    <property type="component" value="Unassembled WGS sequence"/>
</dbReference>
<sequence>MSVHYPLGPERRWQLALSAAFLLGVVTQLGWWAMQRLAGPMPTTWIFVAWLSLLATLCLAPAFWRLGHPSARALRWRGQAWELLSPGMPPRAGTLDVVIDLGDWLLLRHVPNAPPATPGGWMARPRQVAWLAVSAEASRPRWHALRCALASSRHPASEGRHDSDAA</sequence>
<protein>
    <recommendedName>
        <fullName evidence="4">Toxin CptA</fullName>
    </recommendedName>
</protein>
<keyword evidence="1" id="KW-0472">Membrane</keyword>
<evidence type="ECO:0000313" key="3">
    <source>
        <dbReference type="Proteomes" id="UP001235760"/>
    </source>
</evidence>
<feature type="transmembrane region" description="Helical" evidence="1">
    <location>
        <begin position="12"/>
        <end position="33"/>
    </location>
</feature>
<evidence type="ECO:0000313" key="2">
    <source>
        <dbReference type="EMBL" id="MDP4299822.1"/>
    </source>
</evidence>
<gene>
    <name evidence="2" type="ORF">Q8X39_04195</name>
</gene>
<evidence type="ECO:0000256" key="1">
    <source>
        <dbReference type="SAM" id="Phobius"/>
    </source>
</evidence>
<evidence type="ECO:0008006" key="4">
    <source>
        <dbReference type="Google" id="ProtNLM"/>
    </source>
</evidence>
<keyword evidence="1" id="KW-1133">Transmembrane helix</keyword>
<comment type="caution">
    <text evidence="2">The sequence shown here is derived from an EMBL/GenBank/DDBJ whole genome shotgun (WGS) entry which is preliminary data.</text>
</comment>
<accession>A0ABT9G0I9</accession>
<reference evidence="2 3" key="1">
    <citation type="submission" date="2023-08" db="EMBL/GenBank/DDBJ databases">
        <authorList>
            <person name="Roldan D.M."/>
            <person name="Menes R.J."/>
        </authorList>
    </citation>
    <scope>NUCLEOTIDE SEQUENCE [LARGE SCALE GENOMIC DNA]</scope>
    <source>
        <strain evidence="2 3">CCM 2812</strain>
    </source>
</reference>